<evidence type="ECO:0000256" key="7">
    <source>
        <dbReference type="ARBA" id="ARBA00022729"/>
    </source>
</evidence>
<dbReference type="STRING" id="178035.A0A154P3X4"/>
<dbReference type="Pfam" id="PF03188">
    <property type="entry name" value="Cytochrom_B561"/>
    <property type="match status" value="1"/>
</dbReference>
<keyword evidence="3" id="KW-0813">Transport</keyword>
<evidence type="ECO:0000256" key="10">
    <source>
        <dbReference type="ARBA" id="ARBA00022989"/>
    </source>
</evidence>
<dbReference type="PROSITE" id="PS01095">
    <property type="entry name" value="GH18_1"/>
    <property type="match status" value="1"/>
</dbReference>
<keyword evidence="6" id="KW-0479">Metal-binding</keyword>
<dbReference type="GO" id="GO:0016020">
    <property type="term" value="C:membrane"/>
    <property type="evidence" value="ECO:0007669"/>
    <property type="project" value="UniProtKB-SubCell"/>
</dbReference>
<feature type="transmembrane region" description="Helical" evidence="16">
    <location>
        <begin position="218"/>
        <end position="238"/>
    </location>
</feature>
<dbReference type="FunFam" id="3.10.50.10:FF:000003">
    <property type="entry name" value="Class V chitinase CHIT5b"/>
    <property type="match status" value="1"/>
</dbReference>
<evidence type="ECO:0000256" key="16">
    <source>
        <dbReference type="SAM" id="Phobius"/>
    </source>
</evidence>
<feature type="transmembrane region" description="Helical" evidence="16">
    <location>
        <begin position="102"/>
        <end position="123"/>
    </location>
</feature>
<evidence type="ECO:0000256" key="3">
    <source>
        <dbReference type="ARBA" id="ARBA00022448"/>
    </source>
</evidence>
<dbReference type="Gene3D" id="3.10.50.10">
    <property type="match status" value="1"/>
</dbReference>
<dbReference type="GO" id="GO:0005576">
    <property type="term" value="C:extracellular region"/>
    <property type="evidence" value="ECO:0007669"/>
    <property type="project" value="TreeGrafter"/>
</dbReference>
<evidence type="ECO:0000256" key="8">
    <source>
        <dbReference type="ARBA" id="ARBA00022801"/>
    </source>
</evidence>
<keyword evidence="11" id="KW-0408">Iron</keyword>
<dbReference type="GO" id="GO:0046872">
    <property type="term" value="F:metal ion binding"/>
    <property type="evidence" value="ECO:0007669"/>
    <property type="project" value="UniProtKB-KW"/>
</dbReference>
<keyword evidence="13" id="KW-0325">Glycoprotein</keyword>
<keyword evidence="4" id="KW-0349">Heme</keyword>
<feature type="transmembrane region" description="Helical" evidence="16">
    <location>
        <begin position="267"/>
        <end position="292"/>
    </location>
</feature>
<dbReference type="InterPro" id="IPR011583">
    <property type="entry name" value="Chitinase_II/V-like_cat"/>
</dbReference>
<keyword evidence="12 16" id="KW-0472">Membrane</keyword>
<dbReference type="InterPro" id="IPR001223">
    <property type="entry name" value="Glyco_hydro18_cat"/>
</dbReference>
<evidence type="ECO:0000256" key="1">
    <source>
        <dbReference type="ARBA" id="ARBA00001970"/>
    </source>
</evidence>
<evidence type="ECO:0000256" key="4">
    <source>
        <dbReference type="ARBA" id="ARBA00022617"/>
    </source>
</evidence>
<dbReference type="InterPro" id="IPR001579">
    <property type="entry name" value="Glyco_hydro_18_chit_AS"/>
</dbReference>
<dbReference type="SMART" id="SM00665">
    <property type="entry name" value="B561"/>
    <property type="match status" value="1"/>
</dbReference>
<evidence type="ECO:0000256" key="6">
    <source>
        <dbReference type="ARBA" id="ARBA00022723"/>
    </source>
</evidence>
<evidence type="ECO:0000256" key="12">
    <source>
        <dbReference type="ARBA" id="ARBA00023136"/>
    </source>
</evidence>
<feature type="domain" description="GH18" evidence="18">
    <location>
        <begin position="353"/>
        <end position="711"/>
    </location>
</feature>
<dbReference type="EMBL" id="KQ434809">
    <property type="protein sequence ID" value="KZC06547.1"/>
    <property type="molecule type" value="Genomic_DNA"/>
</dbReference>
<dbReference type="GO" id="GO:0008061">
    <property type="term" value="F:chitin binding"/>
    <property type="evidence" value="ECO:0007669"/>
    <property type="project" value="InterPro"/>
</dbReference>
<dbReference type="Pfam" id="PF00704">
    <property type="entry name" value="Glyco_hydro_18"/>
    <property type="match status" value="1"/>
</dbReference>
<dbReference type="InterPro" id="IPR050314">
    <property type="entry name" value="Glycosyl_Hydrlase_18"/>
</dbReference>
<evidence type="ECO:0000256" key="5">
    <source>
        <dbReference type="ARBA" id="ARBA00022692"/>
    </source>
</evidence>
<feature type="transmembrane region" description="Helical" evidence="16">
    <location>
        <begin position="69"/>
        <end position="90"/>
    </location>
</feature>
<keyword evidence="10 16" id="KW-1133">Transmembrane helix</keyword>
<feature type="domain" description="Cytochrome b561" evidence="17">
    <location>
        <begin position="34"/>
        <end position="239"/>
    </location>
</feature>
<evidence type="ECO:0000259" key="18">
    <source>
        <dbReference type="PROSITE" id="PS51910"/>
    </source>
</evidence>
<evidence type="ECO:0000313" key="20">
    <source>
        <dbReference type="Proteomes" id="UP000076502"/>
    </source>
</evidence>
<dbReference type="AlphaFoldDB" id="A0A154P3X4"/>
<sequence length="713" mass="80791">MPTEYPYEYQVCLDMEQIGEPHVSLEGFRPLTILMEVIGAILIILVAVWCGHYRGGFSWRSNPALEFNWHPLLMVTGFLFLYANGMLIYRTQRNARKRRLKFTHGGIMLSVVLLIVIALVAAFDSHNLNPEPIPNMYSLHSWIGLTSVILFCCQWLAGFSSFLYPGLQVPLRASYMPIHVYFGIAGFVGVIASCLLGLNEKAIFALQSNYSKLVGEAVLINIIGLLIIIFGGLTVYLVTQERYKRIPKAEDESLVSGRREPRWKTQVLCLVLISLVLGILFVIRAWIGILILSSPESETVDTETLFEAFDNAKIATWLRRARMYAESTKENQNADRNNSISSSQQLYTNSTRQIIVCYYTISRDLNTLGELNPSHIDPNLCTHIIVGFASVVNCSLDLGKGSSIYKDVVALKKLQPELRVMISIGGSNELHLGFSEMVKNHTNRKTFIKSVLNVTKSFGFDGLDLDWEFPAWLGADDREKIQFVQLLEELKIEFQRAKVTLILSVAVAAPQVIVDQSYYVSEMAKYVDFVNLMSYDYHSYVWYYPVTGLNAPLFPRSAESGYLSTLNVNFSAHYWLAKGMPKEKLIIGIPTYGHSYELDNSLNHGLLAPANGFGKLGDMGFVSYYTVCQFFQNGANSVFENESKVPYAYKDKTWISYDDIRSIYYKAEWIRANNFGGAMILSLNTDDWNNTCKLNETFPLTRMITRTLRYQEV</sequence>
<evidence type="ECO:0000256" key="15">
    <source>
        <dbReference type="RuleBase" id="RU000489"/>
    </source>
</evidence>
<reference evidence="19 20" key="1">
    <citation type="submission" date="2015-07" db="EMBL/GenBank/DDBJ databases">
        <title>The genome of Dufourea novaeangliae.</title>
        <authorList>
            <person name="Pan H."/>
            <person name="Kapheim K."/>
        </authorList>
    </citation>
    <scope>NUCLEOTIDE SEQUENCE [LARGE SCALE GENOMIC DNA]</scope>
    <source>
        <strain evidence="19">0120121106</strain>
        <tissue evidence="19">Whole body</tissue>
    </source>
</reference>
<evidence type="ECO:0000256" key="14">
    <source>
        <dbReference type="ARBA" id="ARBA00023295"/>
    </source>
</evidence>
<dbReference type="InterPro" id="IPR029070">
    <property type="entry name" value="Chitinase_insertion_sf"/>
</dbReference>
<keyword evidence="7" id="KW-0732">Signal</keyword>
<dbReference type="GO" id="GO:0005975">
    <property type="term" value="P:carbohydrate metabolic process"/>
    <property type="evidence" value="ECO:0007669"/>
    <property type="project" value="InterPro"/>
</dbReference>
<evidence type="ECO:0000256" key="2">
    <source>
        <dbReference type="ARBA" id="ARBA00004141"/>
    </source>
</evidence>
<comment type="subcellular location">
    <subcellularLocation>
        <location evidence="2">Membrane</location>
        <topology evidence="2">Multi-pass membrane protein</topology>
    </subcellularLocation>
</comment>
<proteinExistence type="predicted"/>
<dbReference type="Proteomes" id="UP000076502">
    <property type="component" value="Unassembled WGS sequence"/>
</dbReference>
<dbReference type="OrthoDB" id="76388at2759"/>
<dbReference type="Gene3D" id="1.20.120.1770">
    <property type="match status" value="1"/>
</dbReference>
<keyword evidence="20" id="KW-1185">Reference proteome</keyword>
<dbReference type="FunFam" id="1.20.120.1770:FF:000001">
    <property type="entry name" value="Cytochrome b reductase 1"/>
    <property type="match status" value="1"/>
</dbReference>
<evidence type="ECO:0000259" key="17">
    <source>
        <dbReference type="PROSITE" id="PS50939"/>
    </source>
</evidence>
<dbReference type="SUPFAM" id="SSF51445">
    <property type="entry name" value="(Trans)glycosidases"/>
    <property type="match status" value="1"/>
</dbReference>
<feature type="transmembrane region" description="Helical" evidence="16">
    <location>
        <begin position="178"/>
        <end position="198"/>
    </location>
</feature>
<dbReference type="InterPro" id="IPR017853">
    <property type="entry name" value="GH"/>
</dbReference>
<name>A0A154P3X4_DUFNO</name>
<keyword evidence="9" id="KW-0249">Electron transport</keyword>
<evidence type="ECO:0000256" key="11">
    <source>
        <dbReference type="ARBA" id="ARBA00023004"/>
    </source>
</evidence>
<evidence type="ECO:0000313" key="19">
    <source>
        <dbReference type="EMBL" id="KZC06547.1"/>
    </source>
</evidence>
<gene>
    <name evidence="19" type="ORF">WN55_10458</name>
</gene>
<dbReference type="PANTHER" id="PTHR11177">
    <property type="entry name" value="CHITINASE"/>
    <property type="match status" value="1"/>
</dbReference>
<dbReference type="PANTHER" id="PTHR11177:SF390">
    <property type="entry name" value="CHITINASE 11"/>
    <property type="match status" value="1"/>
</dbReference>
<evidence type="ECO:0000256" key="13">
    <source>
        <dbReference type="ARBA" id="ARBA00023180"/>
    </source>
</evidence>
<keyword evidence="14 15" id="KW-0326">Glycosidase</keyword>
<dbReference type="Gene3D" id="3.20.20.80">
    <property type="entry name" value="Glycosidases"/>
    <property type="match status" value="1"/>
</dbReference>
<comment type="cofactor">
    <cofactor evidence="1">
        <name>heme b</name>
        <dbReference type="ChEBI" id="CHEBI:60344"/>
    </cofactor>
</comment>
<organism evidence="19 20">
    <name type="scientific">Dufourea novaeangliae</name>
    <name type="common">Sweat bee</name>
    <dbReference type="NCBI Taxonomy" id="178035"/>
    <lineage>
        <taxon>Eukaryota</taxon>
        <taxon>Metazoa</taxon>
        <taxon>Ecdysozoa</taxon>
        <taxon>Arthropoda</taxon>
        <taxon>Hexapoda</taxon>
        <taxon>Insecta</taxon>
        <taxon>Pterygota</taxon>
        <taxon>Neoptera</taxon>
        <taxon>Endopterygota</taxon>
        <taxon>Hymenoptera</taxon>
        <taxon>Apocrita</taxon>
        <taxon>Aculeata</taxon>
        <taxon>Apoidea</taxon>
        <taxon>Anthophila</taxon>
        <taxon>Halictidae</taxon>
        <taxon>Rophitinae</taxon>
        <taxon>Dufourea</taxon>
    </lineage>
</organism>
<dbReference type="SUPFAM" id="SSF54556">
    <property type="entry name" value="Chitinase insertion domain"/>
    <property type="match status" value="1"/>
</dbReference>
<evidence type="ECO:0000256" key="9">
    <source>
        <dbReference type="ARBA" id="ARBA00022982"/>
    </source>
</evidence>
<keyword evidence="5 16" id="KW-0812">Transmembrane</keyword>
<dbReference type="PROSITE" id="PS50939">
    <property type="entry name" value="CYTOCHROME_B561"/>
    <property type="match status" value="1"/>
</dbReference>
<dbReference type="PROSITE" id="PS51910">
    <property type="entry name" value="GH18_2"/>
    <property type="match status" value="1"/>
</dbReference>
<feature type="transmembrane region" description="Helical" evidence="16">
    <location>
        <begin position="143"/>
        <end position="166"/>
    </location>
</feature>
<dbReference type="SMART" id="SM00636">
    <property type="entry name" value="Glyco_18"/>
    <property type="match status" value="1"/>
</dbReference>
<accession>A0A154P3X4</accession>
<protein>
    <submittedName>
        <fullName evidence="19">Acidic mammalian chitinase</fullName>
    </submittedName>
</protein>
<dbReference type="GO" id="GO:0006032">
    <property type="term" value="P:chitin catabolic process"/>
    <property type="evidence" value="ECO:0007669"/>
    <property type="project" value="UniProtKB-ARBA"/>
</dbReference>
<keyword evidence="8 15" id="KW-0378">Hydrolase</keyword>
<dbReference type="GO" id="GO:0004568">
    <property type="term" value="F:chitinase activity"/>
    <property type="evidence" value="ECO:0007669"/>
    <property type="project" value="UniProtKB-ARBA"/>
</dbReference>
<feature type="transmembrane region" description="Helical" evidence="16">
    <location>
        <begin position="31"/>
        <end position="49"/>
    </location>
</feature>
<dbReference type="InterPro" id="IPR006593">
    <property type="entry name" value="Cyt_b561/ferric_Rdtase_TM"/>
</dbReference>